<dbReference type="SUPFAM" id="SSF54427">
    <property type="entry name" value="NTF2-like"/>
    <property type="match status" value="1"/>
</dbReference>
<dbReference type="PANTHER" id="PTHR43698:SF1">
    <property type="entry name" value="BLL4564 PROTEIN"/>
    <property type="match status" value="1"/>
</dbReference>
<protein>
    <recommendedName>
        <fullName evidence="1">DUF4440 domain-containing protein</fullName>
    </recommendedName>
</protein>
<dbReference type="InterPro" id="IPR014710">
    <property type="entry name" value="RmlC-like_jellyroll"/>
</dbReference>
<evidence type="ECO:0000313" key="2">
    <source>
        <dbReference type="EMBL" id="KAK3604948.1"/>
    </source>
</evidence>
<dbReference type="InterPro" id="IPR047263">
    <property type="entry name" value="HNL-like_cupin"/>
</dbReference>
<dbReference type="InterPro" id="IPR032710">
    <property type="entry name" value="NTF2-like_dom_sf"/>
</dbReference>
<dbReference type="InterPro" id="IPR027843">
    <property type="entry name" value="DUF4440"/>
</dbReference>
<gene>
    <name evidence="2" type="ORF">CHS0354_000612</name>
</gene>
<reference evidence="2" key="2">
    <citation type="journal article" date="2021" name="Genome Biol. Evol.">
        <title>Developing a high-quality reference genome for a parasitic bivalve with doubly uniparental inheritance (Bivalvia: Unionida).</title>
        <authorList>
            <person name="Smith C.H."/>
        </authorList>
    </citation>
    <scope>NUCLEOTIDE SEQUENCE</scope>
    <source>
        <strain evidence="2">CHS0354</strain>
        <tissue evidence="2">Mantle</tissue>
    </source>
</reference>
<accession>A0AAE0W7H2</accession>
<dbReference type="EMBL" id="JAEAOA010000085">
    <property type="protein sequence ID" value="KAK3604948.1"/>
    <property type="molecule type" value="Genomic_DNA"/>
</dbReference>
<dbReference type="SUPFAM" id="SSF51182">
    <property type="entry name" value="RmlC-like cupins"/>
    <property type="match status" value="1"/>
</dbReference>
<evidence type="ECO:0000259" key="1">
    <source>
        <dbReference type="Pfam" id="PF14534"/>
    </source>
</evidence>
<dbReference type="Pfam" id="PF14534">
    <property type="entry name" value="DUF4440"/>
    <property type="match status" value="1"/>
</dbReference>
<dbReference type="PANTHER" id="PTHR43698">
    <property type="entry name" value="RIBD C-TERMINAL DOMAIN CONTAINING PROTEIN"/>
    <property type="match status" value="1"/>
</dbReference>
<dbReference type="Gene3D" id="2.60.120.10">
    <property type="entry name" value="Jelly Rolls"/>
    <property type="match status" value="2"/>
</dbReference>
<reference evidence="2" key="1">
    <citation type="journal article" date="2021" name="Genome Biol. Evol.">
        <title>A High-Quality Reference Genome for a Parasitic Bivalve with Doubly Uniparental Inheritance (Bivalvia: Unionida).</title>
        <authorList>
            <person name="Smith C.H."/>
        </authorList>
    </citation>
    <scope>NUCLEOTIDE SEQUENCE</scope>
    <source>
        <strain evidence="2">CHS0354</strain>
    </source>
</reference>
<comment type="caution">
    <text evidence="2">The sequence shown here is derived from an EMBL/GenBank/DDBJ whole genome shotgun (WGS) entry which is preliminary data.</text>
</comment>
<name>A0AAE0W7H2_9BIVA</name>
<dbReference type="InterPro" id="IPR011051">
    <property type="entry name" value="RmlC_Cupin_sf"/>
</dbReference>
<dbReference type="AlphaFoldDB" id="A0AAE0W7H2"/>
<sequence>MAEDDDILKSLIADGLIGAGLGAWLSKDKEDGALIGAILGAAFAATLQANKQAKKTDQPIVIAEHGPNGSGKTTIFKEMLDKVEIQLGTYINADEIEFQLNTNNYTGTIWLSELNHPDSIFNLSLAQATFAPASKLDWHIHPAGQYLLVTQGTGYYQERGVEHWHGSTQNSDFTYIGVTPTQKGKTIWRKRVTDEEYSKLPKQTATHINDTSIQNKIKALSKQKWQWMSEKNTEILNTLFDDKAMFVHMGGTWGKTQELDVIKSGGIWYKKAEIYSVAVNIFGNTAILLNDIDLEAVVGGKTVTNPFMVTEVYVKENGNWKMSSLTFSKLIRPVKMKN</sequence>
<keyword evidence="3" id="KW-1185">Reference proteome</keyword>
<dbReference type="CDD" id="cd02233">
    <property type="entry name" value="cupin_HNL-like"/>
    <property type="match status" value="1"/>
</dbReference>
<evidence type="ECO:0000313" key="3">
    <source>
        <dbReference type="Proteomes" id="UP001195483"/>
    </source>
</evidence>
<reference evidence="2" key="3">
    <citation type="submission" date="2023-05" db="EMBL/GenBank/DDBJ databases">
        <authorList>
            <person name="Smith C.H."/>
        </authorList>
    </citation>
    <scope>NUCLEOTIDE SEQUENCE</scope>
    <source>
        <strain evidence="2">CHS0354</strain>
        <tissue evidence="2">Mantle</tissue>
    </source>
</reference>
<dbReference type="Proteomes" id="UP001195483">
    <property type="component" value="Unassembled WGS sequence"/>
</dbReference>
<dbReference type="Gene3D" id="3.10.450.50">
    <property type="match status" value="1"/>
</dbReference>
<proteinExistence type="predicted"/>
<feature type="domain" description="DUF4440" evidence="1">
    <location>
        <begin position="217"/>
        <end position="322"/>
    </location>
</feature>
<organism evidence="2 3">
    <name type="scientific">Potamilus streckersoni</name>
    <dbReference type="NCBI Taxonomy" id="2493646"/>
    <lineage>
        <taxon>Eukaryota</taxon>
        <taxon>Metazoa</taxon>
        <taxon>Spiralia</taxon>
        <taxon>Lophotrochozoa</taxon>
        <taxon>Mollusca</taxon>
        <taxon>Bivalvia</taxon>
        <taxon>Autobranchia</taxon>
        <taxon>Heteroconchia</taxon>
        <taxon>Palaeoheterodonta</taxon>
        <taxon>Unionida</taxon>
        <taxon>Unionoidea</taxon>
        <taxon>Unionidae</taxon>
        <taxon>Ambleminae</taxon>
        <taxon>Lampsilini</taxon>
        <taxon>Potamilus</taxon>
    </lineage>
</organism>